<dbReference type="GO" id="GO:0015205">
    <property type="term" value="F:nucleobase transmembrane transporter activity"/>
    <property type="evidence" value="ECO:0007669"/>
    <property type="project" value="TreeGrafter"/>
</dbReference>
<evidence type="ECO:0000256" key="3">
    <source>
        <dbReference type="ARBA" id="ARBA00022692"/>
    </source>
</evidence>
<feature type="transmembrane region" description="Helical" evidence="6">
    <location>
        <begin position="308"/>
        <end position="332"/>
    </location>
</feature>
<feature type="transmembrane region" description="Helical" evidence="6">
    <location>
        <begin position="190"/>
        <end position="210"/>
    </location>
</feature>
<reference evidence="7 8" key="1">
    <citation type="submission" date="2013-02" db="EMBL/GenBank/DDBJ databases">
        <title>The complete genome sequence of Corynebacterium callunae DSM 20147.</title>
        <authorList>
            <person name="Ruckert C."/>
            <person name="Albersmeier A."/>
            <person name="Kalinowski J."/>
        </authorList>
    </citation>
    <scope>NUCLEOTIDE SEQUENCE [LARGE SCALE GENOMIC DNA]</scope>
    <source>
        <strain evidence="7 8">DSM 20147</strain>
    </source>
</reference>
<protein>
    <submittedName>
        <fullName evidence="7">Cytosine/uracil/thiamine/allantoin permease</fullName>
    </submittedName>
</protein>
<dbReference type="RefSeq" id="WP_015649953.1">
    <property type="nucleotide sequence ID" value="NC_020506.1"/>
</dbReference>
<evidence type="ECO:0000256" key="4">
    <source>
        <dbReference type="ARBA" id="ARBA00022989"/>
    </source>
</evidence>
<evidence type="ECO:0000313" key="8">
    <source>
        <dbReference type="Proteomes" id="UP000011760"/>
    </source>
</evidence>
<evidence type="ECO:0000256" key="1">
    <source>
        <dbReference type="ARBA" id="ARBA00004141"/>
    </source>
</evidence>
<feature type="transmembrane region" description="Helical" evidence="6">
    <location>
        <begin position="353"/>
        <end position="376"/>
    </location>
</feature>
<dbReference type="GO" id="GO:0005886">
    <property type="term" value="C:plasma membrane"/>
    <property type="evidence" value="ECO:0007669"/>
    <property type="project" value="TreeGrafter"/>
</dbReference>
<feature type="transmembrane region" description="Helical" evidence="6">
    <location>
        <begin position="61"/>
        <end position="81"/>
    </location>
</feature>
<dbReference type="PATRIC" id="fig|1121353.3.peg.39"/>
<proteinExistence type="inferred from homology"/>
<dbReference type="Pfam" id="PF02133">
    <property type="entry name" value="Transp_cyt_pur"/>
    <property type="match status" value="1"/>
</dbReference>
<dbReference type="PANTHER" id="PTHR30618">
    <property type="entry name" value="NCS1 FAMILY PURINE/PYRIMIDINE TRANSPORTER"/>
    <property type="match status" value="1"/>
</dbReference>
<feature type="transmembrane region" description="Helical" evidence="6">
    <location>
        <begin position="230"/>
        <end position="251"/>
    </location>
</feature>
<evidence type="ECO:0000256" key="6">
    <source>
        <dbReference type="SAM" id="Phobius"/>
    </source>
</evidence>
<dbReference type="HOGENOM" id="CLU_021555_0_1_11"/>
<evidence type="ECO:0000313" key="7">
    <source>
        <dbReference type="EMBL" id="AGG65496.1"/>
    </source>
</evidence>
<dbReference type="OrthoDB" id="6083029at2"/>
<name>M1TMF0_9CORY</name>
<evidence type="ECO:0000256" key="2">
    <source>
        <dbReference type="ARBA" id="ARBA00008974"/>
    </source>
</evidence>
<dbReference type="AlphaFoldDB" id="M1TMF0"/>
<dbReference type="Proteomes" id="UP000011760">
    <property type="component" value="Chromosome"/>
</dbReference>
<comment type="similarity">
    <text evidence="2">Belongs to the purine-cytosine permease (2.A.39) family.</text>
</comment>
<comment type="subcellular location">
    <subcellularLocation>
        <location evidence="1">Membrane</location>
        <topology evidence="1">Multi-pass membrane protein</topology>
    </subcellularLocation>
</comment>
<dbReference type="STRING" id="1121353.H924_00170"/>
<dbReference type="InterPro" id="IPR001248">
    <property type="entry name" value="Pur-cyt_permease"/>
</dbReference>
<feature type="transmembrane region" description="Helical" evidence="6">
    <location>
        <begin position="160"/>
        <end position="178"/>
    </location>
</feature>
<feature type="transmembrane region" description="Helical" evidence="6">
    <location>
        <begin position="32"/>
        <end position="55"/>
    </location>
</feature>
<dbReference type="KEGG" id="ccn:H924_00170"/>
<dbReference type="EMBL" id="CP004354">
    <property type="protein sequence ID" value="AGG65496.1"/>
    <property type="molecule type" value="Genomic_DNA"/>
</dbReference>
<sequence>MSTPVTSNYYDSTLYNADLRPIPRKARTWNSWAYMALWIGMCINAATWTLAAALIAMGMDWIQAVMTIVVANMIILIPMVCNSHAGAKHGICFPVFSRAAFGTRGANLPALIRATVGCGWAGIQTWFTALALDLAIGAVVGSAWTEAPTLSLGFIGEMRITLWACFLVTAVLQVIVIARGFEAVKQIQQISGPIITVAIVVLLVYLLIRSGGNLGPVVSQPSQVGWGKEFWLGAFPPGLMANIAFWAALSLNMPDFTRFAQDQKSQIRGQIFGLPTSMLAFSLLAVLTTSIAAYVFDVLPDTLWSPDALVAVLGNPAVVVIGALIITLANFSTNVAANMVGPALDFTNIFPRYISRSTGVILVMVIGTCMLPWKLLASPESYIFVWLGFYGGVTGAIGGILIADYWLMRRTKLNVPALFLREGEYTYNKGWNMKAVIAFIAGAIAAVGGAYSDIVDGVATGPFPEHGFIPILQPLYDYNWVVSFVVGMAVYLLLNVPNMGYFKTVKDIPFPEVHDVAGPATSEPVVGAAPVVAKV</sequence>
<evidence type="ECO:0000256" key="5">
    <source>
        <dbReference type="ARBA" id="ARBA00023136"/>
    </source>
</evidence>
<keyword evidence="5 6" id="KW-0472">Membrane</keyword>
<feature type="transmembrane region" description="Helical" evidence="6">
    <location>
        <begin position="475"/>
        <end position="494"/>
    </location>
</feature>
<keyword evidence="3 6" id="KW-0812">Transmembrane</keyword>
<keyword evidence="4 6" id="KW-1133">Transmembrane helix</keyword>
<dbReference type="Gene3D" id="1.10.4160.10">
    <property type="entry name" value="Hydantoin permease"/>
    <property type="match status" value="1"/>
</dbReference>
<feature type="transmembrane region" description="Helical" evidence="6">
    <location>
        <begin position="272"/>
        <end position="296"/>
    </location>
</feature>
<dbReference type="PANTHER" id="PTHR30618:SF0">
    <property type="entry name" value="PURINE-URACIL PERMEASE NCS1"/>
    <property type="match status" value="1"/>
</dbReference>
<feature type="transmembrane region" description="Helical" evidence="6">
    <location>
        <begin position="435"/>
        <end position="455"/>
    </location>
</feature>
<dbReference type="CDD" id="cd11485">
    <property type="entry name" value="SLC-NCS1sbd_YbbW-like"/>
    <property type="match status" value="1"/>
</dbReference>
<dbReference type="InterPro" id="IPR045225">
    <property type="entry name" value="Uracil/uridine/allantoin_perm"/>
</dbReference>
<gene>
    <name evidence="7" type="ORF">H924_00170</name>
</gene>
<feature type="transmembrane region" description="Helical" evidence="6">
    <location>
        <begin position="382"/>
        <end position="407"/>
    </location>
</feature>
<feature type="transmembrane region" description="Helical" evidence="6">
    <location>
        <begin position="118"/>
        <end position="140"/>
    </location>
</feature>
<dbReference type="eggNOG" id="COG1953">
    <property type="taxonomic scope" value="Bacteria"/>
</dbReference>
<keyword evidence="8" id="KW-1185">Reference proteome</keyword>
<accession>M1TMF0</accession>
<organism evidence="7 8">
    <name type="scientific">Corynebacterium callunae DSM 20147</name>
    <dbReference type="NCBI Taxonomy" id="1121353"/>
    <lineage>
        <taxon>Bacteria</taxon>
        <taxon>Bacillati</taxon>
        <taxon>Actinomycetota</taxon>
        <taxon>Actinomycetes</taxon>
        <taxon>Mycobacteriales</taxon>
        <taxon>Corynebacteriaceae</taxon>
        <taxon>Corynebacterium</taxon>
    </lineage>
</organism>